<organism evidence="3 4">
    <name type="scientific">Ruminococcus callidus ATCC 27760</name>
    <dbReference type="NCBI Taxonomy" id="411473"/>
    <lineage>
        <taxon>Bacteria</taxon>
        <taxon>Bacillati</taxon>
        <taxon>Bacillota</taxon>
        <taxon>Clostridia</taxon>
        <taxon>Eubacteriales</taxon>
        <taxon>Oscillospiraceae</taxon>
        <taxon>Ruminococcus</taxon>
    </lineage>
</organism>
<feature type="transmembrane region" description="Helical" evidence="2">
    <location>
        <begin position="25"/>
        <end position="43"/>
    </location>
</feature>
<evidence type="ECO:0000313" key="3">
    <source>
        <dbReference type="EMBL" id="ERJ95146.1"/>
    </source>
</evidence>
<accession>U2K9H7</accession>
<dbReference type="EMBL" id="AWVF01000214">
    <property type="protein sequence ID" value="ERJ95146.1"/>
    <property type="molecule type" value="Genomic_DNA"/>
</dbReference>
<keyword evidence="2" id="KW-0472">Membrane</keyword>
<keyword evidence="2" id="KW-0812">Transmembrane</keyword>
<dbReference type="HOGENOM" id="CLU_2571771_0_0_9"/>
<dbReference type="Proteomes" id="UP000016662">
    <property type="component" value="Unassembled WGS sequence"/>
</dbReference>
<reference evidence="3 4" key="1">
    <citation type="submission" date="2013-07" db="EMBL/GenBank/DDBJ databases">
        <authorList>
            <person name="Weinstock G."/>
            <person name="Sodergren E."/>
            <person name="Wylie T."/>
            <person name="Fulton L."/>
            <person name="Fulton R."/>
            <person name="Fronick C."/>
            <person name="O'Laughlin M."/>
            <person name="Godfrey J."/>
            <person name="Miner T."/>
            <person name="Herter B."/>
            <person name="Appelbaum E."/>
            <person name="Cordes M."/>
            <person name="Lek S."/>
            <person name="Wollam A."/>
            <person name="Pepin K.H."/>
            <person name="Palsikar V.B."/>
            <person name="Mitreva M."/>
            <person name="Wilson R.K."/>
        </authorList>
    </citation>
    <scope>NUCLEOTIDE SEQUENCE [LARGE SCALE GENOMIC DNA]</scope>
    <source>
        <strain evidence="3 4">ATCC 27760</strain>
    </source>
</reference>
<dbReference type="AlphaFoldDB" id="U2K9H7"/>
<gene>
    <name evidence="3" type="ORF">RUMCAL_01683</name>
</gene>
<name>U2K9H7_9FIRM</name>
<evidence type="ECO:0000313" key="4">
    <source>
        <dbReference type="Proteomes" id="UP000016662"/>
    </source>
</evidence>
<keyword evidence="2" id="KW-1133">Transmembrane helix</keyword>
<sequence>MPFISAGFDLPYCGLFRFLWNIPYYLLYRILGKVAIAFFTKYLKKQWRDSSYVIERSCTRVNSDSHSPEMPLQNLENQKAV</sequence>
<comment type="caution">
    <text evidence="3">The sequence shown here is derived from an EMBL/GenBank/DDBJ whole genome shotgun (WGS) entry which is preliminary data.</text>
</comment>
<evidence type="ECO:0000256" key="2">
    <source>
        <dbReference type="SAM" id="Phobius"/>
    </source>
</evidence>
<feature type="region of interest" description="Disordered" evidence="1">
    <location>
        <begin position="61"/>
        <end position="81"/>
    </location>
</feature>
<protein>
    <submittedName>
        <fullName evidence="3">Uncharacterized protein</fullName>
    </submittedName>
</protein>
<proteinExistence type="predicted"/>
<keyword evidence="4" id="KW-1185">Reference proteome</keyword>
<evidence type="ECO:0000256" key="1">
    <source>
        <dbReference type="SAM" id="MobiDB-lite"/>
    </source>
</evidence>